<evidence type="ECO:0000256" key="5">
    <source>
        <dbReference type="ARBA" id="ARBA00022553"/>
    </source>
</evidence>
<dbReference type="FunFam" id="3.30.200.20:FF:000103">
    <property type="entry name" value="Protein kinase C"/>
    <property type="match status" value="1"/>
</dbReference>
<keyword evidence="17" id="KW-1185">Reference proteome</keyword>
<organism evidence="16 17">
    <name type="scientific">Clunio marinus</name>
    <dbReference type="NCBI Taxonomy" id="568069"/>
    <lineage>
        <taxon>Eukaryota</taxon>
        <taxon>Metazoa</taxon>
        <taxon>Ecdysozoa</taxon>
        <taxon>Arthropoda</taxon>
        <taxon>Hexapoda</taxon>
        <taxon>Insecta</taxon>
        <taxon>Pterygota</taxon>
        <taxon>Neoptera</taxon>
        <taxon>Endopterygota</taxon>
        <taxon>Diptera</taxon>
        <taxon>Nematocera</taxon>
        <taxon>Chironomoidea</taxon>
        <taxon>Chironomidae</taxon>
        <taxon>Clunio</taxon>
    </lineage>
</organism>
<dbReference type="FunFam" id="2.30.29.30:FF:000404">
    <property type="entry name" value="Non-specific serine/threonine protein kinase"/>
    <property type="match status" value="1"/>
</dbReference>
<sequence>MSLSTSSSGLRLFESSSIESGQIPDLLSKNIDVSQRQIIKEGWLFKRGEHIKNWRRRYFILRSDGSLVGYKNFPDTQVPTEPSNNFTVARCQIMSVDRPRPFTFIIRGLQLTTVIERMFYVETEHERSQWVDAIRSVANCMSEVDQLEQDDLMDDIEMASIAEEEDLDEKFSYQGTSTGKVNGKKKITLENFEFLKVLGRGSYGKVILCREKCTSKLYAIKILKKKVIIQKSEVEHTMAENRVLQKTNHPFLISLKYSFRTNERLCFVMQYVNGGDLYFHLRNDKVFSEERTRFYGAETISALGYLHSQNIIYRDVKLENLLLDKDGHVKIADFGLCKEDISFDRTTNTFCGTPEYLAPEMLEDNDYGRAVDWWGVGVVMYEMICGRLPFDNRDHDILFKQIMMDDVKFPRNISNEAKSLLNGLLEKNPHKRLGGGPDDVKEIMAHSFFACINWNDLVHRKIVPPFKPQVTSDTDTRYFDSEFTGESVELTPPDPAVYIHSIQEEPHFSQFSYQAMASYMSNNSALISLT</sequence>
<feature type="domain" description="Protein kinase" evidence="14">
    <location>
        <begin position="192"/>
        <end position="449"/>
    </location>
</feature>
<feature type="domain" description="PH" evidence="13">
    <location>
        <begin position="37"/>
        <end position="139"/>
    </location>
</feature>
<comment type="catalytic activity">
    <reaction evidence="11">
        <text>L-seryl-[protein] + ATP = O-phospho-L-seryl-[protein] + ADP + H(+)</text>
        <dbReference type="Rhea" id="RHEA:17989"/>
        <dbReference type="Rhea" id="RHEA-COMP:9863"/>
        <dbReference type="Rhea" id="RHEA-COMP:11604"/>
        <dbReference type="ChEBI" id="CHEBI:15378"/>
        <dbReference type="ChEBI" id="CHEBI:29999"/>
        <dbReference type="ChEBI" id="CHEBI:30616"/>
        <dbReference type="ChEBI" id="CHEBI:83421"/>
        <dbReference type="ChEBI" id="CHEBI:456216"/>
        <dbReference type="EC" id="2.7.11.1"/>
    </reaction>
</comment>
<dbReference type="PANTHER" id="PTHR24351">
    <property type="entry name" value="RIBOSOMAL PROTEIN S6 KINASE"/>
    <property type="match status" value="1"/>
</dbReference>
<dbReference type="PROSITE" id="PS50003">
    <property type="entry name" value="PH_DOMAIN"/>
    <property type="match status" value="1"/>
</dbReference>
<dbReference type="InterPro" id="IPR017441">
    <property type="entry name" value="Protein_kinase_ATP_BS"/>
</dbReference>
<keyword evidence="4" id="KW-0723">Serine/threonine-protein kinase</keyword>
<evidence type="ECO:0000313" key="16">
    <source>
        <dbReference type="EMBL" id="CRK99016.1"/>
    </source>
</evidence>
<protein>
    <recommendedName>
        <fullName evidence="2">non-specific serine/threonine protein kinase</fullName>
        <ecNumber evidence="2">2.7.11.1</ecNumber>
    </recommendedName>
</protein>
<dbReference type="InterPro" id="IPR039026">
    <property type="entry name" value="PH_PKB"/>
</dbReference>
<dbReference type="SUPFAM" id="SSF50729">
    <property type="entry name" value="PH domain-like"/>
    <property type="match status" value="1"/>
</dbReference>
<dbReference type="GO" id="GO:0004674">
    <property type="term" value="F:protein serine/threonine kinase activity"/>
    <property type="evidence" value="ECO:0007669"/>
    <property type="project" value="UniProtKB-KW"/>
</dbReference>
<evidence type="ECO:0000256" key="12">
    <source>
        <dbReference type="PROSITE-ProRule" id="PRU10141"/>
    </source>
</evidence>
<name>A0A1J1IFM6_9DIPT</name>
<evidence type="ECO:0000256" key="7">
    <source>
        <dbReference type="ARBA" id="ARBA00022741"/>
    </source>
</evidence>
<evidence type="ECO:0000259" key="14">
    <source>
        <dbReference type="PROSITE" id="PS50011"/>
    </source>
</evidence>
<keyword evidence="3" id="KW-0217">Developmental protein</keyword>
<dbReference type="SMART" id="SM00220">
    <property type="entry name" value="S_TKc"/>
    <property type="match status" value="1"/>
</dbReference>
<evidence type="ECO:0000256" key="1">
    <source>
        <dbReference type="ARBA" id="ARBA00006935"/>
    </source>
</evidence>
<evidence type="ECO:0000256" key="10">
    <source>
        <dbReference type="ARBA" id="ARBA00047899"/>
    </source>
</evidence>
<keyword evidence="6" id="KW-0808">Transferase</keyword>
<dbReference type="InterPro" id="IPR011993">
    <property type="entry name" value="PH-like_dom_sf"/>
</dbReference>
<dbReference type="GO" id="GO:0008582">
    <property type="term" value="P:regulation of synaptic assembly at neuromuscular junction"/>
    <property type="evidence" value="ECO:0007669"/>
    <property type="project" value="UniProtKB-ARBA"/>
</dbReference>
<dbReference type="AlphaFoldDB" id="A0A1J1IFM6"/>
<gene>
    <name evidence="16" type="primary">putative RAC serine</name>
    <name evidence="16" type="synonym">threonine-protein kinase</name>
    <name evidence="16" type="ORF">CLUMA_CG012064</name>
</gene>
<evidence type="ECO:0000256" key="2">
    <source>
        <dbReference type="ARBA" id="ARBA00012513"/>
    </source>
</evidence>
<evidence type="ECO:0000256" key="11">
    <source>
        <dbReference type="ARBA" id="ARBA00048679"/>
    </source>
</evidence>
<feature type="binding site" evidence="12">
    <location>
        <position position="221"/>
    </location>
    <ligand>
        <name>ATP</name>
        <dbReference type="ChEBI" id="CHEBI:30616"/>
    </ligand>
</feature>
<comment type="catalytic activity">
    <reaction evidence="10">
        <text>L-threonyl-[protein] + ATP = O-phospho-L-threonyl-[protein] + ADP + H(+)</text>
        <dbReference type="Rhea" id="RHEA:46608"/>
        <dbReference type="Rhea" id="RHEA-COMP:11060"/>
        <dbReference type="Rhea" id="RHEA-COMP:11605"/>
        <dbReference type="ChEBI" id="CHEBI:15378"/>
        <dbReference type="ChEBI" id="CHEBI:30013"/>
        <dbReference type="ChEBI" id="CHEBI:30616"/>
        <dbReference type="ChEBI" id="CHEBI:61977"/>
        <dbReference type="ChEBI" id="CHEBI:456216"/>
        <dbReference type="EC" id="2.7.11.1"/>
    </reaction>
</comment>
<dbReference type="InterPro" id="IPR011009">
    <property type="entry name" value="Kinase-like_dom_sf"/>
</dbReference>
<evidence type="ECO:0000256" key="6">
    <source>
        <dbReference type="ARBA" id="ARBA00022679"/>
    </source>
</evidence>
<dbReference type="InterPro" id="IPR000961">
    <property type="entry name" value="AGC-kinase_C"/>
</dbReference>
<dbReference type="Gene3D" id="2.30.29.30">
    <property type="entry name" value="Pleckstrin-homology domain (PH domain)/Phosphotyrosine-binding domain (PTB)"/>
    <property type="match status" value="1"/>
</dbReference>
<dbReference type="GO" id="GO:0106310">
    <property type="term" value="F:protein serine kinase activity"/>
    <property type="evidence" value="ECO:0007669"/>
    <property type="project" value="RHEA"/>
</dbReference>
<dbReference type="SMART" id="SM00233">
    <property type="entry name" value="PH"/>
    <property type="match status" value="1"/>
</dbReference>
<dbReference type="Pfam" id="PF00433">
    <property type="entry name" value="Pkinase_C"/>
    <property type="match status" value="1"/>
</dbReference>
<dbReference type="InterPro" id="IPR008271">
    <property type="entry name" value="Ser/Thr_kinase_AS"/>
</dbReference>
<dbReference type="EMBL" id="CVRI01000048">
    <property type="protein sequence ID" value="CRK99016.1"/>
    <property type="molecule type" value="Genomic_DNA"/>
</dbReference>
<keyword evidence="5" id="KW-0597">Phosphoprotein</keyword>
<evidence type="ECO:0000256" key="4">
    <source>
        <dbReference type="ARBA" id="ARBA00022527"/>
    </source>
</evidence>
<evidence type="ECO:0000259" key="13">
    <source>
        <dbReference type="PROSITE" id="PS50003"/>
    </source>
</evidence>
<reference evidence="16 17" key="1">
    <citation type="submission" date="2015-04" db="EMBL/GenBank/DDBJ databases">
        <authorList>
            <person name="Syromyatnikov M.Y."/>
            <person name="Popov V.N."/>
        </authorList>
    </citation>
    <scope>NUCLEOTIDE SEQUENCE [LARGE SCALE GENOMIC DNA]</scope>
</reference>
<evidence type="ECO:0000259" key="15">
    <source>
        <dbReference type="PROSITE" id="PS51285"/>
    </source>
</evidence>
<keyword evidence="7 12" id="KW-0547">Nucleotide-binding</keyword>
<evidence type="ECO:0000256" key="9">
    <source>
        <dbReference type="ARBA" id="ARBA00022840"/>
    </source>
</evidence>
<dbReference type="PROSITE" id="PS00107">
    <property type="entry name" value="PROTEIN_KINASE_ATP"/>
    <property type="match status" value="1"/>
</dbReference>
<dbReference type="STRING" id="568069.A0A1J1IFM6"/>
<dbReference type="SUPFAM" id="SSF56112">
    <property type="entry name" value="Protein kinase-like (PK-like)"/>
    <property type="match status" value="1"/>
</dbReference>
<dbReference type="PROSITE" id="PS51285">
    <property type="entry name" value="AGC_KINASE_CTER"/>
    <property type="match status" value="1"/>
</dbReference>
<dbReference type="Gene3D" id="3.30.200.20">
    <property type="entry name" value="Phosphorylase Kinase, domain 1"/>
    <property type="match status" value="1"/>
</dbReference>
<dbReference type="GO" id="GO:0005524">
    <property type="term" value="F:ATP binding"/>
    <property type="evidence" value="ECO:0007669"/>
    <property type="project" value="UniProtKB-UniRule"/>
</dbReference>
<dbReference type="InterPro" id="IPR000719">
    <property type="entry name" value="Prot_kinase_dom"/>
</dbReference>
<dbReference type="InterPro" id="IPR001849">
    <property type="entry name" value="PH_domain"/>
</dbReference>
<keyword evidence="8" id="KW-0418">Kinase</keyword>
<dbReference type="Proteomes" id="UP000183832">
    <property type="component" value="Unassembled WGS sequence"/>
</dbReference>
<dbReference type="PROSITE" id="PS50011">
    <property type="entry name" value="PROTEIN_KINASE_DOM"/>
    <property type="match status" value="1"/>
</dbReference>
<dbReference type="PROSITE" id="PS00108">
    <property type="entry name" value="PROTEIN_KINASE_ST"/>
    <property type="match status" value="1"/>
</dbReference>
<evidence type="ECO:0000256" key="3">
    <source>
        <dbReference type="ARBA" id="ARBA00022473"/>
    </source>
</evidence>
<dbReference type="Gene3D" id="1.10.510.10">
    <property type="entry name" value="Transferase(Phosphotransferase) domain 1"/>
    <property type="match status" value="1"/>
</dbReference>
<keyword evidence="9 12" id="KW-0067">ATP-binding</keyword>
<comment type="similarity">
    <text evidence="1">Belongs to the protein kinase superfamily. AGC Ser/Thr protein kinase family. RAC subfamily.</text>
</comment>
<accession>A0A1J1IFM6</accession>
<dbReference type="Pfam" id="PF00069">
    <property type="entry name" value="Pkinase"/>
    <property type="match status" value="1"/>
</dbReference>
<evidence type="ECO:0000256" key="8">
    <source>
        <dbReference type="ARBA" id="ARBA00022777"/>
    </source>
</evidence>
<dbReference type="SMART" id="SM00133">
    <property type="entry name" value="S_TK_X"/>
    <property type="match status" value="1"/>
</dbReference>
<evidence type="ECO:0000313" key="17">
    <source>
        <dbReference type="Proteomes" id="UP000183832"/>
    </source>
</evidence>
<proteinExistence type="inferred from homology"/>
<dbReference type="FunFam" id="1.10.510.10:FF:000033">
    <property type="entry name" value="Non-specific serine/threonine protein kinase"/>
    <property type="match status" value="1"/>
</dbReference>
<dbReference type="InterPro" id="IPR017892">
    <property type="entry name" value="Pkinase_C"/>
</dbReference>
<dbReference type="GO" id="GO:0008286">
    <property type="term" value="P:insulin receptor signaling pathway"/>
    <property type="evidence" value="ECO:0007669"/>
    <property type="project" value="UniProtKB-ARBA"/>
</dbReference>
<dbReference type="OrthoDB" id="63267at2759"/>
<dbReference type="CDD" id="cd01241">
    <property type="entry name" value="PH_PKB"/>
    <property type="match status" value="1"/>
</dbReference>
<dbReference type="EC" id="2.7.11.1" evidence="2"/>
<dbReference type="Pfam" id="PF00169">
    <property type="entry name" value="PH"/>
    <property type="match status" value="1"/>
</dbReference>
<feature type="domain" description="AGC-kinase C-terminal" evidence="15">
    <location>
        <begin position="450"/>
        <end position="523"/>
    </location>
</feature>